<sequence>MLRVSNLSLTSNGNKILDHVNCSFKPGEITALLGPSGSGKTSLMRCIARLEPSDPGSITLNGQSIQSLKPADIGMVFQQFHLFPHLTVIENLCYSPEKLEVMTELTCTPKAMEMLRQFGLEDKATMKPSLLSGGQKQRIAIARALMMEPKILLFDEPTSALDPEMVEDVARLIADLRAPDRILIMATHELKICRMSADHVLFLEHGKVLEERSKDEFFSAPQSERAKSFIQRMPS</sequence>
<dbReference type="STRING" id="91604.ID47_03320"/>
<evidence type="ECO:0000259" key="8">
    <source>
        <dbReference type="PROSITE" id="PS50893"/>
    </source>
</evidence>
<dbReference type="PROSITE" id="PS00211">
    <property type="entry name" value="ABC_TRANSPORTER_1"/>
    <property type="match status" value="1"/>
</dbReference>
<comment type="subcellular location">
    <subcellularLocation>
        <location evidence="1">Cell membrane</location>
        <topology evidence="1">Peripheral membrane protein</topology>
    </subcellularLocation>
</comment>
<dbReference type="SMART" id="SM00382">
    <property type="entry name" value="AAA"/>
    <property type="match status" value="1"/>
</dbReference>
<dbReference type="InterPro" id="IPR017871">
    <property type="entry name" value="ABC_transporter-like_CS"/>
</dbReference>
<evidence type="ECO:0000313" key="10">
    <source>
        <dbReference type="Proteomes" id="UP000028926"/>
    </source>
</evidence>
<evidence type="ECO:0000256" key="5">
    <source>
        <dbReference type="ARBA" id="ARBA00022741"/>
    </source>
</evidence>
<dbReference type="EMBL" id="CP008941">
    <property type="protein sequence ID" value="AIK95978.1"/>
    <property type="molecule type" value="Genomic_DNA"/>
</dbReference>
<reference evidence="9 10" key="1">
    <citation type="submission" date="2014-07" db="EMBL/GenBank/DDBJ databases">
        <title>Comparative genomic insights into amoeba endosymbionts belonging to the families of Holosporaceae and Candidatus Midichloriaceae within Rickettsiales.</title>
        <authorList>
            <person name="Wang Z."/>
            <person name="Wu M."/>
        </authorList>
    </citation>
    <scope>NUCLEOTIDE SEQUENCE [LARGE SCALE GENOMIC DNA]</scope>
    <source>
        <strain evidence="9">PRA3</strain>
    </source>
</reference>
<dbReference type="AlphaFoldDB" id="A0A077AWH1"/>
<keyword evidence="7" id="KW-0472">Membrane</keyword>
<dbReference type="Proteomes" id="UP000028926">
    <property type="component" value="Chromosome"/>
</dbReference>
<evidence type="ECO:0000313" key="9">
    <source>
        <dbReference type="EMBL" id="AIK95978.1"/>
    </source>
</evidence>
<dbReference type="InterPro" id="IPR050086">
    <property type="entry name" value="MetN_ABC_transporter-like"/>
</dbReference>
<dbReference type="SUPFAM" id="SSF52540">
    <property type="entry name" value="P-loop containing nucleoside triphosphate hydrolases"/>
    <property type="match status" value="1"/>
</dbReference>
<dbReference type="RefSeq" id="WP_038463750.1">
    <property type="nucleotide sequence ID" value="NZ_CP008941.1"/>
</dbReference>
<evidence type="ECO:0000256" key="7">
    <source>
        <dbReference type="ARBA" id="ARBA00023136"/>
    </source>
</evidence>
<keyword evidence="10" id="KW-1185">Reference proteome</keyword>
<name>A0A077AWH1_9PROT</name>
<dbReference type="Gene3D" id="3.40.50.300">
    <property type="entry name" value="P-loop containing nucleotide triphosphate hydrolases"/>
    <property type="match status" value="1"/>
</dbReference>
<dbReference type="InterPro" id="IPR003593">
    <property type="entry name" value="AAA+_ATPase"/>
</dbReference>
<evidence type="ECO:0000256" key="1">
    <source>
        <dbReference type="ARBA" id="ARBA00004202"/>
    </source>
</evidence>
<dbReference type="HOGENOM" id="CLU_000604_1_22_5"/>
<dbReference type="OrthoDB" id="9802264at2"/>
<evidence type="ECO:0000256" key="4">
    <source>
        <dbReference type="ARBA" id="ARBA00022475"/>
    </source>
</evidence>
<gene>
    <name evidence="9" type="ORF">ID47_03320</name>
</gene>
<keyword evidence="3" id="KW-0813">Transport</keyword>
<dbReference type="PROSITE" id="PS50893">
    <property type="entry name" value="ABC_TRANSPORTER_2"/>
    <property type="match status" value="1"/>
</dbReference>
<dbReference type="GO" id="GO:0005886">
    <property type="term" value="C:plasma membrane"/>
    <property type="evidence" value="ECO:0007669"/>
    <property type="project" value="UniProtKB-SubCell"/>
</dbReference>
<dbReference type="InterPro" id="IPR003439">
    <property type="entry name" value="ABC_transporter-like_ATP-bd"/>
</dbReference>
<dbReference type="GO" id="GO:0016887">
    <property type="term" value="F:ATP hydrolysis activity"/>
    <property type="evidence" value="ECO:0007669"/>
    <property type="project" value="InterPro"/>
</dbReference>
<evidence type="ECO:0000256" key="2">
    <source>
        <dbReference type="ARBA" id="ARBA00005417"/>
    </source>
</evidence>
<keyword evidence="5" id="KW-0547">Nucleotide-binding</keyword>
<keyword evidence="4" id="KW-1003">Cell membrane</keyword>
<dbReference type="GO" id="GO:0005524">
    <property type="term" value="F:ATP binding"/>
    <property type="evidence" value="ECO:0007669"/>
    <property type="project" value="UniProtKB-KW"/>
</dbReference>
<protein>
    <recommendedName>
        <fullName evidence="8">ABC transporter domain-containing protein</fullName>
    </recommendedName>
</protein>
<proteinExistence type="inferred from homology"/>
<dbReference type="InterPro" id="IPR027417">
    <property type="entry name" value="P-loop_NTPase"/>
</dbReference>
<accession>A0A077AWH1</accession>
<dbReference type="PANTHER" id="PTHR43166">
    <property type="entry name" value="AMINO ACID IMPORT ATP-BINDING PROTEIN"/>
    <property type="match status" value="1"/>
</dbReference>
<keyword evidence="6" id="KW-0067">ATP-binding</keyword>
<evidence type="ECO:0000256" key="6">
    <source>
        <dbReference type="ARBA" id="ARBA00022840"/>
    </source>
</evidence>
<evidence type="ECO:0000256" key="3">
    <source>
        <dbReference type="ARBA" id="ARBA00022448"/>
    </source>
</evidence>
<feature type="domain" description="ABC transporter" evidence="8">
    <location>
        <begin position="2"/>
        <end position="230"/>
    </location>
</feature>
<dbReference type="Pfam" id="PF00005">
    <property type="entry name" value="ABC_tran"/>
    <property type="match status" value="1"/>
</dbReference>
<comment type="similarity">
    <text evidence="2">Belongs to the ABC transporter superfamily.</text>
</comment>
<dbReference type="PANTHER" id="PTHR43166:SF9">
    <property type="entry name" value="GLUTAMATE_ASPARTATE IMPORT ATP-BINDING PROTEIN GLTL"/>
    <property type="match status" value="1"/>
</dbReference>
<dbReference type="KEGG" id="paca:ID47_03320"/>
<organism evidence="9 10">
    <name type="scientific">Candidatus Odyssella acanthamoebae</name>
    <dbReference type="NCBI Taxonomy" id="91604"/>
    <lineage>
        <taxon>Bacteria</taxon>
        <taxon>Pseudomonadati</taxon>
        <taxon>Pseudomonadota</taxon>
        <taxon>Alphaproteobacteria</taxon>
        <taxon>Holosporales</taxon>
        <taxon>Candidatus Paracaedibacteraceae</taxon>
        <taxon>Candidatus Odyssella</taxon>
    </lineage>
</organism>
<dbReference type="eggNOG" id="COG1126">
    <property type="taxonomic scope" value="Bacteria"/>
</dbReference>